<dbReference type="STRING" id="574349.SAMN05443545_101474"/>
<evidence type="ECO:0000256" key="1">
    <source>
        <dbReference type="SAM" id="Phobius"/>
    </source>
</evidence>
<sequence>MVVAVDIFALGADHEGHLGTIDPRLGLGRGPPGPVAGREDRLVVIAGHAVAADGVLFQRLRLFAVMHDTHDLPVAVELGEVVIGQGEGPARGVGLVAIGIVVVFVVGPLSLSLELAAHAFMQLG</sequence>
<organism evidence="2 3">
    <name type="scientific">Aidingimonas halophila</name>
    <dbReference type="NCBI Taxonomy" id="574349"/>
    <lineage>
        <taxon>Bacteria</taxon>
        <taxon>Pseudomonadati</taxon>
        <taxon>Pseudomonadota</taxon>
        <taxon>Gammaproteobacteria</taxon>
        <taxon>Oceanospirillales</taxon>
        <taxon>Halomonadaceae</taxon>
        <taxon>Aidingimonas</taxon>
    </lineage>
</organism>
<evidence type="ECO:0000313" key="3">
    <source>
        <dbReference type="Proteomes" id="UP000198500"/>
    </source>
</evidence>
<proteinExistence type="predicted"/>
<name>A0A1H2S5A1_9GAMM</name>
<dbReference type="AlphaFoldDB" id="A0A1H2S5A1"/>
<reference evidence="2 3" key="1">
    <citation type="submission" date="2016-10" db="EMBL/GenBank/DDBJ databases">
        <authorList>
            <person name="de Groot N.N."/>
        </authorList>
    </citation>
    <scope>NUCLEOTIDE SEQUENCE [LARGE SCALE GENOMIC DNA]</scope>
    <source>
        <strain evidence="2 3">DSM 19219</strain>
    </source>
</reference>
<keyword evidence="1" id="KW-0472">Membrane</keyword>
<keyword evidence="3" id="KW-1185">Reference proteome</keyword>
<dbReference type="Proteomes" id="UP000198500">
    <property type="component" value="Unassembled WGS sequence"/>
</dbReference>
<protein>
    <submittedName>
        <fullName evidence="2">Uncharacterized protein</fullName>
    </submittedName>
</protein>
<feature type="transmembrane region" description="Helical" evidence="1">
    <location>
        <begin position="93"/>
        <end position="113"/>
    </location>
</feature>
<accession>A0A1H2S5A1</accession>
<evidence type="ECO:0000313" key="2">
    <source>
        <dbReference type="EMBL" id="SDW26670.1"/>
    </source>
</evidence>
<keyword evidence="1" id="KW-1133">Transmembrane helix</keyword>
<keyword evidence="1" id="KW-0812">Transmembrane</keyword>
<dbReference type="EMBL" id="FNNI01000001">
    <property type="protein sequence ID" value="SDW26670.1"/>
    <property type="molecule type" value="Genomic_DNA"/>
</dbReference>
<gene>
    <name evidence="2" type="ORF">SAMN05443545_101474</name>
</gene>